<dbReference type="EMBL" id="AAMS01000004">
    <property type="protein sequence ID" value="EAQ06773.1"/>
    <property type="molecule type" value="Genomic_DNA"/>
</dbReference>
<name>A3V555_9RHOB</name>
<accession>A3V555</accession>
<comment type="caution">
    <text evidence="1">The sequence shown here is derived from an EMBL/GenBank/DDBJ whole genome shotgun (WGS) entry which is preliminary data.</text>
</comment>
<keyword evidence="1" id="KW-0560">Oxidoreductase</keyword>
<dbReference type="Proteomes" id="UP000004507">
    <property type="component" value="Unassembled WGS sequence"/>
</dbReference>
<sequence length="57" mass="6247">MTGAAIGGPFLLRWRKGANLSKSRKIIENRGGLYFVITLFNQVITNVGLSVPHSLFS</sequence>
<organism evidence="1 2">
    <name type="scientific">Yoonia vestfoldensis SKA53</name>
    <dbReference type="NCBI Taxonomy" id="314232"/>
    <lineage>
        <taxon>Bacteria</taxon>
        <taxon>Pseudomonadati</taxon>
        <taxon>Pseudomonadota</taxon>
        <taxon>Alphaproteobacteria</taxon>
        <taxon>Rhodobacterales</taxon>
        <taxon>Paracoccaceae</taxon>
        <taxon>Yoonia</taxon>
    </lineage>
</organism>
<proteinExistence type="predicted"/>
<gene>
    <name evidence="1" type="ORF">SKA53_14536</name>
</gene>
<protein>
    <submittedName>
        <fullName evidence="1">Malate dehydrogenase</fullName>
        <ecNumber evidence="1">1.1.1.37</ecNumber>
    </submittedName>
</protein>
<evidence type="ECO:0000313" key="1">
    <source>
        <dbReference type="EMBL" id="EAQ06773.1"/>
    </source>
</evidence>
<keyword evidence="2" id="KW-1185">Reference proteome</keyword>
<dbReference type="STRING" id="314232.SKA53_14536"/>
<dbReference type="GO" id="GO:0030060">
    <property type="term" value="F:L-malate dehydrogenase (NAD+) activity"/>
    <property type="evidence" value="ECO:0007669"/>
    <property type="project" value="UniProtKB-EC"/>
</dbReference>
<evidence type="ECO:0000313" key="2">
    <source>
        <dbReference type="Proteomes" id="UP000004507"/>
    </source>
</evidence>
<dbReference type="EC" id="1.1.1.37" evidence="1"/>
<dbReference type="HOGENOM" id="CLU_2991319_0_0_5"/>
<dbReference type="AlphaFoldDB" id="A3V555"/>
<reference evidence="1 2" key="1">
    <citation type="submission" date="2006-01" db="EMBL/GenBank/DDBJ databases">
        <authorList>
            <person name="Hagstrom A."/>
            <person name="Ferriera S."/>
            <person name="Johnson J."/>
            <person name="Kravitz S."/>
            <person name="Halpern A."/>
            <person name="Remington K."/>
            <person name="Beeson K."/>
            <person name="Tran B."/>
            <person name="Rogers Y.-H."/>
            <person name="Friedman R."/>
            <person name="Venter J.C."/>
        </authorList>
    </citation>
    <scope>NUCLEOTIDE SEQUENCE [LARGE SCALE GENOMIC DNA]</scope>
    <source>
        <strain evidence="1 2">SKA53</strain>
    </source>
</reference>